<sequence>MPDMDFSHYKFLLTLPHYQQKDTIKEQLLKGIKENNMVKYYVDLCEQFKWPLDQRWVNETTAANQLKLKELEDKIEDAVKNLGETEVRESHLAKSEFLCRTGEKDAAESAFRITFEKTVGSGQRLDIVFTLIRMGFFYDDKDLIKRNISKAKEMIQQGGDWDRRNRLKVYEAYYLMSIRQFKKSAELFLDTLATFSSEELFSYQQNVFYTVLTSIVSLDRVPLKEKVVDSPDVNTVIKSIPHLNDFLRSFYNSEYSLFFSSLAKITDAMKEDDYCSLHVSYFAREMRIRAYKQYLESYRSVQLKSIASAFGVSVEFIDRELSRFISIGRLDCKIDAVGGVVETIRPDAKNASYHSTIKHGDNLLNRIQKLSRVIHL</sequence>
<dbReference type="Pfam" id="PF10602">
    <property type="entry name" value="RPN7"/>
    <property type="match status" value="1"/>
</dbReference>
<evidence type="ECO:0000256" key="2">
    <source>
        <dbReference type="SAM" id="Coils"/>
    </source>
</evidence>
<name>A0A6B2L6T1_9EUKA</name>
<dbReference type="GO" id="GO:0043161">
    <property type="term" value="P:proteasome-mediated ubiquitin-dependent protein catabolic process"/>
    <property type="evidence" value="ECO:0007669"/>
    <property type="project" value="TreeGrafter"/>
</dbReference>
<dbReference type="PANTHER" id="PTHR14145">
    <property type="entry name" value="26S PROTESOME SUBUNIT 6"/>
    <property type="match status" value="1"/>
</dbReference>
<dbReference type="SUPFAM" id="SSF46785">
    <property type="entry name" value="Winged helix' DNA-binding domain"/>
    <property type="match status" value="1"/>
</dbReference>
<protein>
    <recommendedName>
        <fullName evidence="3">PCI domain-containing protein</fullName>
    </recommendedName>
</protein>
<dbReference type="Pfam" id="PF21154">
    <property type="entry name" value="RPN7_PSMD6_C"/>
    <property type="match status" value="1"/>
</dbReference>
<dbReference type="PROSITE" id="PS50250">
    <property type="entry name" value="PCI"/>
    <property type="match status" value="1"/>
</dbReference>
<dbReference type="InterPro" id="IPR019585">
    <property type="entry name" value="Rpn7/CSN1"/>
</dbReference>
<dbReference type="SMART" id="SM00088">
    <property type="entry name" value="PINT"/>
    <property type="match status" value="1"/>
</dbReference>
<dbReference type="EMBL" id="GIBP01003720">
    <property type="protein sequence ID" value="NDV32689.1"/>
    <property type="molecule type" value="Transcribed_RNA"/>
</dbReference>
<dbReference type="Pfam" id="PF01399">
    <property type="entry name" value="PCI"/>
    <property type="match status" value="1"/>
</dbReference>
<dbReference type="FunFam" id="1.25.40.570:FF:000005">
    <property type="entry name" value="26S proteasome regulatory subunit N7"/>
    <property type="match status" value="1"/>
</dbReference>
<feature type="coiled-coil region" evidence="2">
    <location>
        <begin position="61"/>
        <end position="88"/>
    </location>
</feature>
<evidence type="ECO:0000313" key="4">
    <source>
        <dbReference type="EMBL" id="NDV32689.1"/>
    </source>
</evidence>
<keyword evidence="2" id="KW-0175">Coiled coil</keyword>
<dbReference type="PANTHER" id="PTHR14145:SF1">
    <property type="entry name" value="26S PROTEASOME NON-ATPASE REGULATORY SUBUNIT 6"/>
    <property type="match status" value="1"/>
</dbReference>
<dbReference type="AlphaFoldDB" id="A0A6B2L6T1"/>
<dbReference type="InterPro" id="IPR036390">
    <property type="entry name" value="WH_DNA-bd_sf"/>
</dbReference>
<reference evidence="4" key="1">
    <citation type="journal article" date="2020" name="J. Eukaryot. Microbiol.">
        <title>De novo Sequencing, Assembly and Annotation of the Transcriptome for the Free-Living Testate Amoeba Arcella intermedia.</title>
        <authorList>
            <person name="Ribeiro G.M."/>
            <person name="Porfirio-Sousa A.L."/>
            <person name="Maurer-Alcala X.X."/>
            <person name="Katz L.A."/>
            <person name="Lahr D.J.G."/>
        </authorList>
    </citation>
    <scope>NUCLEOTIDE SEQUENCE</scope>
</reference>
<dbReference type="InterPro" id="IPR049549">
    <property type="entry name" value="RPN7_PSMD6_C"/>
</dbReference>
<feature type="domain" description="PCI" evidence="3">
    <location>
        <begin position="180"/>
        <end position="348"/>
    </location>
</feature>
<dbReference type="Gene3D" id="1.25.40.570">
    <property type="match status" value="1"/>
</dbReference>
<proteinExistence type="predicted"/>
<evidence type="ECO:0000259" key="3">
    <source>
        <dbReference type="PROSITE" id="PS50250"/>
    </source>
</evidence>
<dbReference type="InterPro" id="IPR045135">
    <property type="entry name" value="Rpn7_N"/>
</dbReference>
<evidence type="ECO:0000256" key="1">
    <source>
        <dbReference type="ARBA" id="ARBA00022942"/>
    </source>
</evidence>
<accession>A0A6B2L6T1</accession>
<dbReference type="GO" id="GO:0000502">
    <property type="term" value="C:proteasome complex"/>
    <property type="evidence" value="ECO:0007669"/>
    <property type="project" value="UniProtKB-KW"/>
</dbReference>
<keyword evidence="1" id="KW-0647">Proteasome</keyword>
<dbReference type="InterPro" id="IPR000717">
    <property type="entry name" value="PCI_dom"/>
</dbReference>
<organism evidence="4">
    <name type="scientific">Arcella intermedia</name>
    <dbReference type="NCBI Taxonomy" id="1963864"/>
    <lineage>
        <taxon>Eukaryota</taxon>
        <taxon>Amoebozoa</taxon>
        <taxon>Tubulinea</taxon>
        <taxon>Elardia</taxon>
        <taxon>Arcellinida</taxon>
        <taxon>Sphaerothecina</taxon>
        <taxon>Arcellidae</taxon>
        <taxon>Arcella</taxon>
    </lineage>
</organism>